<evidence type="ECO:0000313" key="3">
    <source>
        <dbReference type="Proteomes" id="UP001348817"/>
    </source>
</evidence>
<organism evidence="2 3">
    <name type="scientific">Fulvitalea axinellae</name>
    <dbReference type="NCBI Taxonomy" id="1182444"/>
    <lineage>
        <taxon>Bacteria</taxon>
        <taxon>Pseudomonadati</taxon>
        <taxon>Bacteroidota</taxon>
        <taxon>Cytophagia</taxon>
        <taxon>Cytophagales</taxon>
        <taxon>Persicobacteraceae</taxon>
        <taxon>Fulvitalea</taxon>
    </lineage>
</organism>
<geneLocation type="plasmid" evidence="2 3">
    <name>pFA3</name>
</geneLocation>
<evidence type="ECO:0000313" key="2">
    <source>
        <dbReference type="EMBL" id="BDD12149.1"/>
    </source>
</evidence>
<accession>A0AAU9CJ50</accession>
<dbReference type="AlphaFoldDB" id="A0AAU9CJ50"/>
<reference evidence="2 3" key="1">
    <citation type="submission" date="2021-12" db="EMBL/GenBank/DDBJ databases">
        <title>Genome sequencing of bacteria with rrn-lacking chromosome and rrn-plasmid.</title>
        <authorList>
            <person name="Anda M."/>
            <person name="Iwasaki W."/>
        </authorList>
    </citation>
    <scope>NUCLEOTIDE SEQUENCE [LARGE SCALE GENOMIC DNA]</scope>
    <source>
        <strain evidence="2 3">DSM 100852</strain>
        <plasmid evidence="2 3">pFA3</plasmid>
    </source>
</reference>
<protein>
    <recommendedName>
        <fullName evidence="4">DUF5007 domain-containing protein</fullName>
    </recommendedName>
</protein>
<keyword evidence="3" id="KW-1185">Reference proteome</keyword>
<evidence type="ECO:0008006" key="4">
    <source>
        <dbReference type="Google" id="ProtNLM"/>
    </source>
</evidence>
<keyword evidence="1" id="KW-0732">Signal</keyword>
<keyword evidence="2" id="KW-0614">Plasmid</keyword>
<dbReference type="KEGG" id="fax:FUAX_45810"/>
<name>A0AAU9CJ50_9BACT</name>
<dbReference type="Proteomes" id="UP001348817">
    <property type="component" value="Plasmid pFA3"/>
</dbReference>
<sequence length="288" mass="31702">MKALSRFSILILLAGVFGACGSDEAQNKLNDELQMIVTSSEGNHSVWQPLHVDMTFANADRLSTVSLVREDKVTDSHLVTNLTEGMFSFTYTPVAADAGKTVKFKVSASLDNNVQAEKEFQVTFSKFPTANQMFKGQATLQGNNVNYQISHNSLNANASTANTDIIKKRETLYGTYLTNAISNIDFYIVYPINGSNWSLEDGSTAEGLYKIFNTELPGQKKYTDQDILFPATFLLPIVSGFPTTPNSVIAFKTKSGRYGVLQAKVNNAEDYTISVEMNAFTINAETNF</sequence>
<dbReference type="PROSITE" id="PS51257">
    <property type="entry name" value="PROKAR_LIPOPROTEIN"/>
    <property type="match status" value="1"/>
</dbReference>
<proteinExistence type="predicted"/>
<gene>
    <name evidence="2" type="ORF">FUAX_45810</name>
</gene>
<dbReference type="EMBL" id="AP025317">
    <property type="protein sequence ID" value="BDD12149.1"/>
    <property type="molecule type" value="Genomic_DNA"/>
</dbReference>
<feature type="chain" id="PRO_5043661537" description="DUF5007 domain-containing protein" evidence="1">
    <location>
        <begin position="26"/>
        <end position="288"/>
    </location>
</feature>
<dbReference type="RefSeq" id="WP_338395504.1">
    <property type="nucleotide sequence ID" value="NZ_AP025317.1"/>
</dbReference>
<evidence type="ECO:0000256" key="1">
    <source>
        <dbReference type="SAM" id="SignalP"/>
    </source>
</evidence>
<feature type="signal peptide" evidence="1">
    <location>
        <begin position="1"/>
        <end position="25"/>
    </location>
</feature>